<organism evidence="1">
    <name type="scientific">marine sediment metagenome</name>
    <dbReference type="NCBI Taxonomy" id="412755"/>
    <lineage>
        <taxon>unclassified sequences</taxon>
        <taxon>metagenomes</taxon>
        <taxon>ecological metagenomes</taxon>
    </lineage>
</organism>
<gene>
    <name evidence="1" type="ORF">S01H4_20273</name>
</gene>
<name>X1AST9_9ZZZZ</name>
<dbReference type="AlphaFoldDB" id="X1AST9"/>
<feature type="non-terminal residue" evidence="1">
    <location>
        <position position="103"/>
    </location>
</feature>
<dbReference type="EMBL" id="BART01009103">
    <property type="protein sequence ID" value="GAG62931.1"/>
    <property type="molecule type" value="Genomic_DNA"/>
</dbReference>
<comment type="caution">
    <text evidence="1">The sequence shown here is derived from an EMBL/GenBank/DDBJ whole genome shotgun (WGS) entry which is preliminary data.</text>
</comment>
<reference evidence="1" key="1">
    <citation type="journal article" date="2014" name="Front. Microbiol.">
        <title>High frequency of phylogenetically diverse reductive dehalogenase-homologous genes in deep subseafloor sedimentary metagenomes.</title>
        <authorList>
            <person name="Kawai M."/>
            <person name="Futagami T."/>
            <person name="Toyoda A."/>
            <person name="Takaki Y."/>
            <person name="Nishi S."/>
            <person name="Hori S."/>
            <person name="Arai W."/>
            <person name="Tsubouchi T."/>
            <person name="Morono Y."/>
            <person name="Uchiyama I."/>
            <person name="Ito T."/>
            <person name="Fujiyama A."/>
            <person name="Inagaki F."/>
            <person name="Takami H."/>
        </authorList>
    </citation>
    <scope>NUCLEOTIDE SEQUENCE</scope>
    <source>
        <strain evidence="1">Expedition CK06-06</strain>
    </source>
</reference>
<evidence type="ECO:0000313" key="1">
    <source>
        <dbReference type="EMBL" id="GAG62931.1"/>
    </source>
</evidence>
<sequence length="103" mass="11713">MKIPYNHINYATENRKDNTIKELRARLTTAQSNLSVAKAKSESFDRAKEAFAEERATIEGLRIRVMELDAELASIIVERDGFQNRVQKLTDAESTIATLTKRT</sequence>
<accession>X1AST9</accession>
<protein>
    <submittedName>
        <fullName evidence="1">Uncharacterized protein</fullName>
    </submittedName>
</protein>
<proteinExistence type="predicted"/>